<keyword evidence="3" id="KW-1185">Reference proteome</keyword>
<organism evidence="2 3">
    <name type="scientific">Lysinibacillus telephonicus</name>
    <dbReference type="NCBI Taxonomy" id="1714840"/>
    <lineage>
        <taxon>Bacteria</taxon>
        <taxon>Bacillati</taxon>
        <taxon>Bacillota</taxon>
        <taxon>Bacilli</taxon>
        <taxon>Bacillales</taxon>
        <taxon>Bacillaceae</taxon>
        <taxon>Lysinibacillus</taxon>
    </lineage>
</organism>
<feature type="transmembrane region" description="Helical" evidence="1">
    <location>
        <begin position="91"/>
        <end position="108"/>
    </location>
</feature>
<dbReference type="RefSeq" id="WP_126296103.1">
    <property type="nucleotide sequence ID" value="NZ_RXNR01000093.1"/>
</dbReference>
<dbReference type="Proteomes" id="UP000276349">
    <property type="component" value="Unassembled WGS sequence"/>
</dbReference>
<gene>
    <name evidence="2" type="ORF">EKG35_18910</name>
</gene>
<dbReference type="OrthoDB" id="2627420at2"/>
<evidence type="ECO:0000256" key="1">
    <source>
        <dbReference type="SAM" id="Phobius"/>
    </source>
</evidence>
<feature type="transmembrane region" description="Helical" evidence="1">
    <location>
        <begin position="27"/>
        <end position="47"/>
    </location>
</feature>
<reference evidence="2 3" key="1">
    <citation type="submission" date="2018-12" db="EMBL/GenBank/DDBJ databases">
        <authorList>
            <person name="Yu L."/>
        </authorList>
    </citation>
    <scope>NUCLEOTIDE SEQUENCE [LARGE SCALE GENOMIC DNA]</scope>
    <source>
        <strain evidence="2 3">S5H2222</strain>
    </source>
</reference>
<comment type="caution">
    <text evidence="2">The sequence shown here is derived from an EMBL/GenBank/DDBJ whole genome shotgun (WGS) entry which is preliminary data.</text>
</comment>
<dbReference type="AlphaFoldDB" id="A0A431UEI8"/>
<keyword evidence="1" id="KW-1133">Transmembrane helix</keyword>
<feature type="transmembrane region" description="Helical" evidence="1">
    <location>
        <begin position="59"/>
        <end position="79"/>
    </location>
</feature>
<dbReference type="EMBL" id="RXNR01000093">
    <property type="protein sequence ID" value="RTQ87573.1"/>
    <property type="molecule type" value="Genomic_DNA"/>
</dbReference>
<sequence length="153" mass="18193">MFGLIISVILFNTAAIITVKRFTKSQIVHIWTFTMILQFFVDLYLGYKYQAYWYFNKEIEWSSLPAPTLLGPPVILLFLNRFPFQTSLLKRFLYIILWSIVLIIYEALASLPEPWGFFNYGWWKLAYSAPIYPFLLIIALSYYKWICSLEKTN</sequence>
<evidence type="ECO:0000313" key="3">
    <source>
        <dbReference type="Proteomes" id="UP000276349"/>
    </source>
</evidence>
<accession>A0A431UEI8</accession>
<keyword evidence="1" id="KW-0812">Transmembrane</keyword>
<keyword evidence="1" id="KW-0472">Membrane</keyword>
<proteinExistence type="predicted"/>
<name>A0A431UEI8_9BACI</name>
<feature type="transmembrane region" description="Helical" evidence="1">
    <location>
        <begin position="120"/>
        <end position="143"/>
    </location>
</feature>
<evidence type="ECO:0000313" key="2">
    <source>
        <dbReference type="EMBL" id="RTQ87573.1"/>
    </source>
</evidence>
<protein>
    <submittedName>
        <fullName evidence="2">Uncharacterized protein</fullName>
    </submittedName>
</protein>